<name>A0A291GRE9_9MICO</name>
<gene>
    <name evidence="3" type="ORF">CFK38_15015</name>
</gene>
<evidence type="ECO:0000256" key="2">
    <source>
        <dbReference type="SAM" id="Phobius"/>
    </source>
</evidence>
<dbReference type="KEGG" id="brz:CFK38_15015"/>
<evidence type="ECO:0000313" key="4">
    <source>
        <dbReference type="Proteomes" id="UP000218165"/>
    </source>
</evidence>
<accession>A0A291GRE9</accession>
<sequence>MSTVKDPENAENPGNLENGEFGERPEGHQSNGHAEIPEPPEYAGDSEQPRVDAQGESEVTSLYVRRSRTPTLGFWVTLALIAPAVVALLGSFFLPFTDISSVLNFMLVAVVFVGLPLAAIAALVDAIRHRRGPKRRR</sequence>
<keyword evidence="4" id="KW-1185">Reference proteome</keyword>
<proteinExistence type="predicted"/>
<dbReference type="RefSeq" id="WP_096803800.1">
    <property type="nucleotide sequence ID" value="NZ_CP023563.1"/>
</dbReference>
<feature type="region of interest" description="Disordered" evidence="1">
    <location>
        <begin position="1"/>
        <end position="58"/>
    </location>
</feature>
<dbReference type="OrthoDB" id="4794468at2"/>
<keyword evidence="2" id="KW-1133">Transmembrane helix</keyword>
<dbReference type="Proteomes" id="UP000218165">
    <property type="component" value="Chromosome"/>
</dbReference>
<evidence type="ECO:0000313" key="3">
    <source>
        <dbReference type="EMBL" id="ATG52690.1"/>
    </source>
</evidence>
<organism evidence="3 4">
    <name type="scientific">Brachybacterium vulturis</name>
    <dbReference type="NCBI Taxonomy" id="2017484"/>
    <lineage>
        <taxon>Bacteria</taxon>
        <taxon>Bacillati</taxon>
        <taxon>Actinomycetota</taxon>
        <taxon>Actinomycetes</taxon>
        <taxon>Micrococcales</taxon>
        <taxon>Dermabacteraceae</taxon>
        <taxon>Brachybacterium</taxon>
    </lineage>
</organism>
<keyword evidence="2" id="KW-0472">Membrane</keyword>
<feature type="transmembrane region" description="Helical" evidence="2">
    <location>
        <begin position="102"/>
        <end position="127"/>
    </location>
</feature>
<dbReference type="AlphaFoldDB" id="A0A291GRE9"/>
<evidence type="ECO:0000256" key="1">
    <source>
        <dbReference type="SAM" id="MobiDB-lite"/>
    </source>
</evidence>
<keyword evidence="2" id="KW-0812">Transmembrane</keyword>
<dbReference type="EMBL" id="CP023563">
    <property type="protein sequence ID" value="ATG52690.1"/>
    <property type="molecule type" value="Genomic_DNA"/>
</dbReference>
<reference evidence="4" key="1">
    <citation type="submission" date="2017-09" db="EMBL/GenBank/DDBJ databases">
        <title>Brachybacterium sp. VM2412.</title>
        <authorList>
            <person name="Tak E.J."/>
            <person name="Bae J.-W."/>
        </authorList>
    </citation>
    <scope>NUCLEOTIDE SEQUENCE [LARGE SCALE GENOMIC DNA]</scope>
    <source>
        <strain evidence="4">VM2412</strain>
    </source>
</reference>
<protein>
    <submittedName>
        <fullName evidence="3">Uncharacterized protein</fullName>
    </submittedName>
</protein>
<feature type="transmembrane region" description="Helical" evidence="2">
    <location>
        <begin position="72"/>
        <end position="96"/>
    </location>
</feature>